<keyword evidence="1" id="KW-0732">Signal</keyword>
<evidence type="ECO:0000313" key="3">
    <source>
        <dbReference type="Proteomes" id="UP000479132"/>
    </source>
</evidence>
<evidence type="ECO:0000256" key="1">
    <source>
        <dbReference type="SAM" id="SignalP"/>
    </source>
</evidence>
<accession>A0A6M1TFB2</accession>
<proteinExistence type="predicted"/>
<comment type="caution">
    <text evidence="2">The sequence shown here is derived from an EMBL/GenBank/DDBJ whole genome shotgun (WGS) entry which is preliminary data.</text>
</comment>
<dbReference type="AlphaFoldDB" id="A0A6M1TFB2"/>
<feature type="signal peptide" evidence="1">
    <location>
        <begin position="1"/>
        <end position="24"/>
    </location>
</feature>
<feature type="chain" id="PRO_5026745038" evidence="1">
    <location>
        <begin position="25"/>
        <end position="198"/>
    </location>
</feature>
<dbReference type="EMBL" id="JAALLS010000020">
    <property type="protein sequence ID" value="NGP89474.1"/>
    <property type="molecule type" value="Genomic_DNA"/>
</dbReference>
<dbReference type="Proteomes" id="UP000479132">
    <property type="component" value="Unassembled WGS sequence"/>
</dbReference>
<sequence length="198" mass="23081">MNKKLRIVLPVILFALVITTSAFAQFEEPEFKKIDTERAEWFMNKFEDVSWTGRGLYRKTDLDDTQTNEIRARLQTVFGAPTKTLEDLINTDSFRPGQAIQFEYWFTVNDSIPLMVLDVDGPFTDGLVFGGASKYIDLMPQIKRTFARKLLEVEALDPFQDYFYSPEREQWFKVAYKNGKYKTKEISSPDGMTIDFDY</sequence>
<reference evidence="2 3" key="1">
    <citation type="submission" date="2020-02" db="EMBL/GenBank/DDBJ databases">
        <title>Aliifodinibius halophilus 2W32, complete genome.</title>
        <authorList>
            <person name="Li Y."/>
            <person name="Wu S."/>
        </authorList>
    </citation>
    <scope>NUCLEOTIDE SEQUENCE [LARGE SCALE GENOMIC DNA]</scope>
    <source>
        <strain evidence="2 3">2W32</strain>
    </source>
</reference>
<gene>
    <name evidence="2" type="ORF">G3569_14040</name>
</gene>
<evidence type="ECO:0000313" key="2">
    <source>
        <dbReference type="EMBL" id="NGP89474.1"/>
    </source>
</evidence>
<keyword evidence="3" id="KW-1185">Reference proteome</keyword>
<dbReference type="RefSeq" id="WP_165270334.1">
    <property type="nucleotide sequence ID" value="NZ_JAALLS010000020.1"/>
</dbReference>
<protein>
    <submittedName>
        <fullName evidence="2">Uncharacterized protein</fullName>
    </submittedName>
</protein>
<name>A0A6M1TFB2_9BACT</name>
<organism evidence="2 3">
    <name type="scientific">Fodinibius halophilus</name>
    <dbReference type="NCBI Taxonomy" id="1736908"/>
    <lineage>
        <taxon>Bacteria</taxon>
        <taxon>Pseudomonadati</taxon>
        <taxon>Balneolota</taxon>
        <taxon>Balneolia</taxon>
        <taxon>Balneolales</taxon>
        <taxon>Balneolaceae</taxon>
        <taxon>Fodinibius</taxon>
    </lineage>
</organism>